<protein>
    <submittedName>
        <fullName evidence="1">N-formylglutamate deformylase</fullName>
        <ecNumber evidence="1">3.5.1.68</ecNumber>
    </submittedName>
</protein>
<evidence type="ECO:0000313" key="1">
    <source>
        <dbReference type="EMBL" id="TGY94954.1"/>
    </source>
</evidence>
<dbReference type="SUPFAM" id="SSF53187">
    <property type="entry name" value="Zn-dependent exopeptidases"/>
    <property type="match status" value="1"/>
</dbReference>
<comment type="caution">
    <text evidence="1">The sequence shown here is derived from an EMBL/GenBank/DDBJ whole genome shotgun (WGS) entry which is preliminary data.</text>
</comment>
<dbReference type="GO" id="GO:0050129">
    <property type="term" value="F:N-formylglutamate deformylase activity"/>
    <property type="evidence" value="ECO:0007669"/>
    <property type="project" value="UniProtKB-EC"/>
</dbReference>
<gene>
    <name evidence="1" type="primary">hutG</name>
    <name evidence="1" type="ORF">E5162_05535</name>
</gene>
<dbReference type="InterPro" id="IPR007709">
    <property type="entry name" value="N-FG_amidohydro"/>
</dbReference>
<dbReference type="EC" id="3.5.1.68" evidence="1"/>
<keyword evidence="2" id="KW-1185">Reference proteome</keyword>
<dbReference type="EMBL" id="SRXV01000001">
    <property type="protein sequence ID" value="TGY94954.1"/>
    <property type="molecule type" value="Genomic_DNA"/>
</dbReference>
<dbReference type="Proteomes" id="UP000305451">
    <property type="component" value="Unassembled WGS sequence"/>
</dbReference>
<dbReference type="InterPro" id="IPR010247">
    <property type="entry name" value="HutG_amidohyd"/>
</dbReference>
<keyword evidence="1" id="KW-0378">Hydrolase</keyword>
<dbReference type="AlphaFoldDB" id="A0A4S2HFR1"/>
<proteinExistence type="predicted"/>
<dbReference type="Pfam" id="PF05013">
    <property type="entry name" value="FGase"/>
    <property type="match status" value="1"/>
</dbReference>
<dbReference type="Gene3D" id="3.40.630.40">
    <property type="entry name" value="Zn-dependent exopeptidases"/>
    <property type="match status" value="1"/>
</dbReference>
<dbReference type="RefSeq" id="WP_135943930.1">
    <property type="nucleotide sequence ID" value="NZ_BMEI01000001.1"/>
</dbReference>
<accession>A0A4S2HFR1</accession>
<name>A0A4S2HFR1_9PROT</name>
<sequence>MEPVTVTRGSGPLVLAVPHAGIWVPKPLHARLNPCAESLSDTDWHVDRLYSRLVPDATMVRANFHRYLIDANRDPEGHSLYPGQNTTGLCPVTDFDGNRLYREGEEPDEAEQAERRERYHSAYHGALQSEIERVRAEHGIALVYDCHSIRSEIPYLFEGRLPDFNIGTNEGRTCARELQAAMEEVCRSARGYSTVVNGRFKGGWTTRHYGRPDEGVHAVQMELTQSAYLQSEAPPFAYDEAKAERLRPVLKSVLDTLLAHLRGLQPG</sequence>
<reference evidence="1 2" key="1">
    <citation type="journal article" date="2013" name="Int. J. Syst. Evol. Microbiol.">
        <title>Marinicauda pacifica gen. nov., sp. nov., a prosthecate alphaproteobacterium of the family Hyphomonadaceae isolated from deep seawater.</title>
        <authorList>
            <person name="Zhang X.Y."/>
            <person name="Li G.W."/>
            <person name="Wang C.S."/>
            <person name="Zhang Y.J."/>
            <person name="Xu X.W."/>
            <person name="Li H."/>
            <person name="Liu A."/>
            <person name="Liu C."/>
            <person name="Xie B.B."/>
            <person name="Qin Q.L."/>
            <person name="Xu Z."/>
            <person name="Chen X.L."/>
            <person name="Zhou B.C."/>
            <person name="Zhang Y.Z."/>
        </authorList>
    </citation>
    <scope>NUCLEOTIDE SEQUENCE [LARGE SCALE GENOMIC DNA]</scope>
    <source>
        <strain evidence="1 2">P-1 km-3</strain>
    </source>
</reference>
<dbReference type="NCBIfam" id="TIGR02017">
    <property type="entry name" value="hutG_amidohyd"/>
    <property type="match status" value="1"/>
</dbReference>
<evidence type="ECO:0000313" key="2">
    <source>
        <dbReference type="Proteomes" id="UP000305451"/>
    </source>
</evidence>
<dbReference type="OrthoDB" id="9802050at2"/>
<organism evidence="1 2">
    <name type="scientific">Marinicauda pacifica</name>
    <dbReference type="NCBI Taxonomy" id="1133559"/>
    <lineage>
        <taxon>Bacteria</taxon>
        <taxon>Pseudomonadati</taxon>
        <taxon>Pseudomonadota</taxon>
        <taxon>Alphaproteobacteria</taxon>
        <taxon>Maricaulales</taxon>
        <taxon>Maricaulaceae</taxon>
        <taxon>Marinicauda</taxon>
    </lineage>
</organism>